<accession>A0ABV7XVY7</accession>
<dbReference type="RefSeq" id="WP_378169847.1">
    <property type="nucleotide sequence ID" value="NZ_JBHRYO010000002.1"/>
</dbReference>
<comment type="caution">
    <text evidence="1">The sequence shown here is derived from an EMBL/GenBank/DDBJ whole genome shotgun (WGS) entry which is preliminary data.</text>
</comment>
<dbReference type="EMBL" id="JBHRYO010000002">
    <property type="protein sequence ID" value="MFC3755933.1"/>
    <property type="molecule type" value="Genomic_DNA"/>
</dbReference>
<evidence type="ECO:0000313" key="2">
    <source>
        <dbReference type="Proteomes" id="UP001595735"/>
    </source>
</evidence>
<organism evidence="1 2">
    <name type="scientific">Chryseobacterium tructae</name>
    <dbReference type="NCBI Taxonomy" id="1037380"/>
    <lineage>
        <taxon>Bacteria</taxon>
        <taxon>Pseudomonadati</taxon>
        <taxon>Bacteroidota</taxon>
        <taxon>Flavobacteriia</taxon>
        <taxon>Flavobacteriales</taxon>
        <taxon>Weeksellaceae</taxon>
        <taxon>Chryseobacterium group</taxon>
        <taxon>Chryseobacterium</taxon>
    </lineage>
</organism>
<name>A0ABV7XVY7_9FLAO</name>
<dbReference type="Proteomes" id="UP001595735">
    <property type="component" value="Unassembled WGS sequence"/>
</dbReference>
<protein>
    <recommendedName>
        <fullName evidence="3">META domain-containing protein</fullName>
    </recommendedName>
</protein>
<proteinExistence type="predicted"/>
<evidence type="ECO:0000313" key="1">
    <source>
        <dbReference type="EMBL" id="MFC3755933.1"/>
    </source>
</evidence>
<gene>
    <name evidence="1" type="ORF">ACFONJ_08155</name>
</gene>
<dbReference type="PROSITE" id="PS51257">
    <property type="entry name" value="PROKAR_LIPOPROTEIN"/>
    <property type="match status" value="1"/>
</dbReference>
<evidence type="ECO:0008006" key="3">
    <source>
        <dbReference type="Google" id="ProtNLM"/>
    </source>
</evidence>
<keyword evidence="2" id="KW-1185">Reference proteome</keyword>
<reference evidence="2" key="1">
    <citation type="journal article" date="2019" name="Int. J. Syst. Evol. Microbiol.">
        <title>The Global Catalogue of Microorganisms (GCM) 10K type strain sequencing project: providing services to taxonomists for standard genome sequencing and annotation.</title>
        <authorList>
            <consortium name="The Broad Institute Genomics Platform"/>
            <consortium name="The Broad Institute Genome Sequencing Center for Infectious Disease"/>
            <person name="Wu L."/>
            <person name="Ma J."/>
        </authorList>
    </citation>
    <scope>NUCLEOTIDE SEQUENCE [LARGE SCALE GENOMIC DNA]</scope>
    <source>
        <strain evidence="2">CECT 7798</strain>
    </source>
</reference>
<sequence length="139" mass="16338">MEMQLNRIICVFFLLILFSCKKENNFVHEKLSPPDKTWLGNYSIKTDAISIADNKKFILRYYITINSLSKAILNIGAENPQDYNCEGDYTLQKENNILSGSGKCDEDDTNDFYIKKENNNFFIKSKRFINQDWQELKKE</sequence>